<name>A0A221K0S9_9RHOB</name>
<feature type="domain" description="Cytidyltransferase-like" evidence="3">
    <location>
        <begin position="15"/>
        <end position="135"/>
    </location>
</feature>
<evidence type="ECO:0000256" key="2">
    <source>
        <dbReference type="ARBA" id="ARBA00022695"/>
    </source>
</evidence>
<proteinExistence type="predicted"/>
<dbReference type="NCBIfam" id="TIGR00125">
    <property type="entry name" value="cyt_tran_rel"/>
    <property type="match status" value="1"/>
</dbReference>
<dbReference type="OrthoDB" id="9802794at2"/>
<evidence type="ECO:0000259" key="3">
    <source>
        <dbReference type="Pfam" id="PF01467"/>
    </source>
</evidence>
<dbReference type="AlphaFoldDB" id="A0A221K0S9"/>
<dbReference type="RefSeq" id="WP_089420337.1">
    <property type="nucleotide sequence ID" value="NZ_CP022415.1"/>
</dbReference>
<reference evidence="4 5" key="1">
    <citation type="submission" date="2017-07" db="EMBL/GenBank/DDBJ databases">
        <title>Genome Sequence of Sulfitobacter pseudonitzschiae Strain SMR1 Isolated from a culture of the Diatom Skeletonema marinoi.</title>
        <authorList>
            <person name="Topel M."/>
            <person name="Pinder M.I.M."/>
            <person name="Johansson O.N."/>
            <person name="Kourtchenko O."/>
            <person name="Godhe A."/>
            <person name="Clarke A.K."/>
        </authorList>
    </citation>
    <scope>NUCLEOTIDE SEQUENCE [LARGE SCALE GENOMIC DNA]</scope>
    <source>
        <strain evidence="4 5">SMR1</strain>
    </source>
</reference>
<dbReference type="InterPro" id="IPR050385">
    <property type="entry name" value="Archaeal_FAD_synthase"/>
</dbReference>
<keyword evidence="1 4" id="KW-0808">Transferase</keyword>
<dbReference type="EMBL" id="CP022415">
    <property type="protein sequence ID" value="ASM72427.1"/>
    <property type="molecule type" value="Genomic_DNA"/>
</dbReference>
<organism evidence="4 5">
    <name type="scientific">Pseudosulfitobacter pseudonitzschiae</name>
    <dbReference type="NCBI Taxonomy" id="1402135"/>
    <lineage>
        <taxon>Bacteria</taxon>
        <taxon>Pseudomonadati</taxon>
        <taxon>Pseudomonadota</taxon>
        <taxon>Alphaproteobacteria</taxon>
        <taxon>Rhodobacterales</taxon>
        <taxon>Roseobacteraceae</taxon>
        <taxon>Pseudosulfitobacter</taxon>
    </lineage>
</organism>
<evidence type="ECO:0000313" key="5">
    <source>
        <dbReference type="Proteomes" id="UP000199754"/>
    </source>
</evidence>
<dbReference type="EC" id="2.7.7.39" evidence="4"/>
<keyword evidence="5" id="KW-1185">Reference proteome</keyword>
<evidence type="ECO:0000256" key="1">
    <source>
        <dbReference type="ARBA" id="ARBA00022679"/>
    </source>
</evidence>
<dbReference type="STRING" id="1402135.SAMN05444149_105534"/>
<protein>
    <submittedName>
        <fullName evidence="4">Glycerol-3-phosphate cytidylyltransferase</fullName>
        <ecNumber evidence="4">2.7.7.39</ecNumber>
    </submittedName>
</protein>
<keyword evidence="2 4" id="KW-0548">Nucleotidyltransferase</keyword>
<dbReference type="InterPro" id="IPR014729">
    <property type="entry name" value="Rossmann-like_a/b/a_fold"/>
</dbReference>
<dbReference type="PANTHER" id="PTHR43793">
    <property type="entry name" value="FAD SYNTHASE"/>
    <property type="match status" value="1"/>
</dbReference>
<dbReference type="GO" id="GO:0047348">
    <property type="term" value="F:glycerol-3-phosphate cytidylyltransferase activity"/>
    <property type="evidence" value="ECO:0007669"/>
    <property type="project" value="UniProtKB-EC"/>
</dbReference>
<sequence>MLAVISRTRPATTVLTCGTFDLYHHGHVRLLQRLSEPGDELIVGCSTDQFNDIKGKRCVMPFFQRREILEACRCVSRVIPEETWEQKRSDIVNYNLSIFAMGDDWAGHFDDLRDLTRVIYLPRTKDVSTTELKERIQQRANTA</sequence>
<dbReference type="Gene3D" id="3.40.50.620">
    <property type="entry name" value="HUPs"/>
    <property type="match status" value="1"/>
</dbReference>
<accession>A0A221K0S9</accession>
<dbReference type="PANTHER" id="PTHR43793:SF1">
    <property type="entry name" value="FAD SYNTHASE"/>
    <property type="match status" value="1"/>
</dbReference>
<dbReference type="Pfam" id="PF01467">
    <property type="entry name" value="CTP_transf_like"/>
    <property type="match status" value="1"/>
</dbReference>
<dbReference type="Proteomes" id="UP000199754">
    <property type="component" value="Chromosome"/>
</dbReference>
<dbReference type="KEGG" id="spse:SULPSESMR1_01614"/>
<gene>
    <name evidence="4" type="primary">tagD</name>
    <name evidence="4" type="ORF">SULPSESMR1_01614</name>
</gene>
<dbReference type="InterPro" id="IPR004821">
    <property type="entry name" value="Cyt_trans-like"/>
</dbReference>
<evidence type="ECO:0000313" key="4">
    <source>
        <dbReference type="EMBL" id="ASM72427.1"/>
    </source>
</evidence>
<dbReference type="SUPFAM" id="SSF52374">
    <property type="entry name" value="Nucleotidylyl transferase"/>
    <property type="match status" value="1"/>
</dbReference>